<evidence type="ECO:0000313" key="2">
    <source>
        <dbReference type="EMBL" id="PRZ42999.1"/>
    </source>
</evidence>
<organism evidence="2 3">
    <name type="scientific">Antricoccus suffuscus</name>
    <dbReference type="NCBI Taxonomy" id="1629062"/>
    <lineage>
        <taxon>Bacteria</taxon>
        <taxon>Bacillati</taxon>
        <taxon>Actinomycetota</taxon>
        <taxon>Actinomycetes</taxon>
        <taxon>Geodermatophilales</taxon>
        <taxon>Antricoccaceae</taxon>
        <taxon>Antricoccus</taxon>
    </lineage>
</organism>
<feature type="transmembrane region" description="Helical" evidence="1">
    <location>
        <begin position="12"/>
        <end position="30"/>
    </location>
</feature>
<sequence length="152" mass="16232">MNAAGFGRITGWLLGAFLGAIVMINISQSLQFWELLLGIAGCSALGALAGHLIAPIVWRLVRPEVGASNPRPVPTRDLRPGQWLMMRDEGLSRAVQVTGLPEYVDGPLPSPTMEADQTISIPVSTGYPIVIPVDFEVTVIDLAEPVSFANTP</sequence>
<proteinExistence type="predicted"/>
<keyword evidence="1" id="KW-0472">Membrane</keyword>
<accession>A0A2T1A310</accession>
<feature type="transmembrane region" description="Helical" evidence="1">
    <location>
        <begin position="36"/>
        <end position="61"/>
    </location>
</feature>
<protein>
    <submittedName>
        <fullName evidence="2">Uncharacterized protein</fullName>
    </submittedName>
</protein>
<evidence type="ECO:0000256" key="1">
    <source>
        <dbReference type="SAM" id="Phobius"/>
    </source>
</evidence>
<dbReference type="AlphaFoldDB" id="A0A2T1A310"/>
<dbReference type="Proteomes" id="UP000237752">
    <property type="component" value="Unassembled WGS sequence"/>
</dbReference>
<reference evidence="2 3" key="1">
    <citation type="submission" date="2018-03" db="EMBL/GenBank/DDBJ databases">
        <title>Genomic Encyclopedia of Archaeal and Bacterial Type Strains, Phase II (KMG-II): from individual species to whole genera.</title>
        <authorList>
            <person name="Goeker M."/>
        </authorList>
    </citation>
    <scope>NUCLEOTIDE SEQUENCE [LARGE SCALE GENOMIC DNA]</scope>
    <source>
        <strain evidence="2 3">DSM 100065</strain>
    </source>
</reference>
<comment type="caution">
    <text evidence="2">The sequence shown here is derived from an EMBL/GenBank/DDBJ whole genome shotgun (WGS) entry which is preliminary data.</text>
</comment>
<keyword evidence="1" id="KW-0812">Transmembrane</keyword>
<name>A0A2T1A310_9ACTN</name>
<dbReference type="EMBL" id="PVUE01000003">
    <property type="protein sequence ID" value="PRZ42999.1"/>
    <property type="molecule type" value="Genomic_DNA"/>
</dbReference>
<gene>
    <name evidence="2" type="ORF">CLV47_10353</name>
</gene>
<evidence type="ECO:0000313" key="3">
    <source>
        <dbReference type="Proteomes" id="UP000237752"/>
    </source>
</evidence>
<keyword evidence="1" id="KW-1133">Transmembrane helix</keyword>
<keyword evidence="3" id="KW-1185">Reference proteome</keyword>